<keyword evidence="2" id="KW-1185">Reference proteome</keyword>
<reference evidence="1" key="1">
    <citation type="submission" date="2015-04" db="UniProtKB">
        <authorList>
            <consortium name="EnsemblPlants"/>
        </authorList>
    </citation>
    <scope>IDENTIFICATION</scope>
</reference>
<evidence type="ECO:0000313" key="2">
    <source>
        <dbReference type="Proteomes" id="UP000026962"/>
    </source>
</evidence>
<dbReference type="AlphaFoldDB" id="A0A0E0KY79"/>
<dbReference type="HOGENOM" id="CLU_1410873_0_0_1"/>
<name>A0A0E0KY79_ORYPU</name>
<dbReference type="Proteomes" id="UP000026962">
    <property type="component" value="Chromosome 5"/>
</dbReference>
<evidence type="ECO:0000313" key="1">
    <source>
        <dbReference type="EnsemblPlants" id="OPUNC05G02370.1"/>
    </source>
</evidence>
<dbReference type="EnsemblPlants" id="OPUNC05G02370.1">
    <property type="protein sequence ID" value="OPUNC05G02370.1"/>
    <property type="gene ID" value="OPUNC05G02370"/>
</dbReference>
<accession>A0A0E0KY79</accession>
<reference evidence="1" key="2">
    <citation type="submission" date="2018-05" db="EMBL/GenBank/DDBJ databases">
        <title>OpunRS2 (Oryza punctata Reference Sequence Version 2).</title>
        <authorList>
            <person name="Zhang J."/>
            <person name="Kudrna D."/>
            <person name="Lee S."/>
            <person name="Talag J."/>
            <person name="Welchert J."/>
            <person name="Wing R.A."/>
        </authorList>
    </citation>
    <scope>NUCLEOTIDE SEQUENCE [LARGE SCALE GENOMIC DNA]</scope>
</reference>
<proteinExistence type="predicted"/>
<protein>
    <submittedName>
        <fullName evidence="1">Uncharacterized protein</fullName>
    </submittedName>
</protein>
<organism evidence="1">
    <name type="scientific">Oryza punctata</name>
    <name type="common">Red rice</name>
    <dbReference type="NCBI Taxonomy" id="4537"/>
    <lineage>
        <taxon>Eukaryota</taxon>
        <taxon>Viridiplantae</taxon>
        <taxon>Streptophyta</taxon>
        <taxon>Embryophyta</taxon>
        <taxon>Tracheophyta</taxon>
        <taxon>Spermatophyta</taxon>
        <taxon>Magnoliopsida</taxon>
        <taxon>Liliopsida</taxon>
        <taxon>Poales</taxon>
        <taxon>Poaceae</taxon>
        <taxon>BOP clade</taxon>
        <taxon>Oryzoideae</taxon>
        <taxon>Oryzeae</taxon>
        <taxon>Oryzinae</taxon>
        <taxon>Oryza</taxon>
    </lineage>
</organism>
<sequence>MAGPTSFWTIASSHPRSAIDTAGGSREYGDVEMTMAGPPSLGHALQAVNWGDRARPLPLRSAHRSSTPLTAAPAVAPLYTHHHNRRCRLTPTVYAAAAAAVAEAPHAVARRLRRAAPWGRRLRGARQTGTRWLAGASTTFVAMTPDTFFSPSIPIQPTPHNSSAVEITVRDAKHRGFCGDTVTNHTRQEGSDH</sequence>
<dbReference type="Gramene" id="OPUNC05G02370.1">
    <property type="protein sequence ID" value="OPUNC05G02370.1"/>
    <property type="gene ID" value="OPUNC05G02370"/>
</dbReference>